<feature type="compositionally biased region" description="Polar residues" evidence="1">
    <location>
        <begin position="142"/>
        <end position="159"/>
    </location>
</feature>
<feature type="compositionally biased region" description="Polar residues" evidence="1">
    <location>
        <begin position="123"/>
        <end position="133"/>
    </location>
</feature>
<evidence type="ECO:0000313" key="3">
    <source>
        <dbReference type="Proteomes" id="UP001642405"/>
    </source>
</evidence>
<evidence type="ECO:0000256" key="1">
    <source>
        <dbReference type="SAM" id="MobiDB-lite"/>
    </source>
</evidence>
<protein>
    <submittedName>
        <fullName evidence="2">Uncharacterized protein</fullName>
    </submittedName>
</protein>
<keyword evidence="3" id="KW-1185">Reference proteome</keyword>
<dbReference type="EMBL" id="CAWUHB010000017">
    <property type="protein sequence ID" value="CAK7219171.1"/>
    <property type="molecule type" value="Genomic_DNA"/>
</dbReference>
<comment type="caution">
    <text evidence="2">The sequence shown here is derived from an EMBL/GenBank/DDBJ whole genome shotgun (WGS) entry which is preliminary data.</text>
</comment>
<evidence type="ECO:0000313" key="2">
    <source>
        <dbReference type="EMBL" id="CAK7219171.1"/>
    </source>
</evidence>
<reference evidence="2 3" key="1">
    <citation type="submission" date="2024-01" db="EMBL/GenBank/DDBJ databases">
        <authorList>
            <person name="Allen C."/>
            <person name="Tagirdzhanova G."/>
        </authorList>
    </citation>
    <scope>NUCLEOTIDE SEQUENCE [LARGE SCALE GENOMIC DNA]</scope>
</reference>
<gene>
    <name evidence="2" type="ORF">SCUCBS95973_003729</name>
</gene>
<name>A0ABP0BJ27_9PEZI</name>
<sequence>MLDEIPLRWFLGTIEMEQLRDLIALRLEDAEWAIQPGEARQAALMISLLLTHYIDRLEWLELIGVYTDNLPILAIRRHSSTLERLALRHPYGLGLNVDATTPSAIPLLLMALLQQEEDGASTPKASQLCQSSARPPIDPCTNAETSSKGSKDTPSQGKNEGNVAGCLAPALSCLASLELDMDERHMEQGDEPKILARLVRLPMLRSIYTMF</sequence>
<organism evidence="2 3">
    <name type="scientific">Sporothrix curviconia</name>
    <dbReference type="NCBI Taxonomy" id="1260050"/>
    <lineage>
        <taxon>Eukaryota</taxon>
        <taxon>Fungi</taxon>
        <taxon>Dikarya</taxon>
        <taxon>Ascomycota</taxon>
        <taxon>Pezizomycotina</taxon>
        <taxon>Sordariomycetes</taxon>
        <taxon>Sordariomycetidae</taxon>
        <taxon>Ophiostomatales</taxon>
        <taxon>Ophiostomataceae</taxon>
        <taxon>Sporothrix</taxon>
    </lineage>
</organism>
<proteinExistence type="predicted"/>
<accession>A0ABP0BJ27</accession>
<feature type="region of interest" description="Disordered" evidence="1">
    <location>
        <begin position="121"/>
        <end position="161"/>
    </location>
</feature>
<dbReference type="Proteomes" id="UP001642405">
    <property type="component" value="Unassembled WGS sequence"/>
</dbReference>